<dbReference type="InterPro" id="IPR032295">
    <property type="entry name" value="DUF4842"/>
</dbReference>
<dbReference type="Proteomes" id="UP000237423">
    <property type="component" value="Unassembled WGS sequence"/>
</dbReference>
<feature type="signal peptide" evidence="1">
    <location>
        <begin position="1"/>
        <end position="29"/>
    </location>
</feature>
<reference evidence="4 5" key="1">
    <citation type="submission" date="2017-11" db="EMBL/GenBank/DDBJ databases">
        <title>Draft Genome Sequence of Methylobacter psychrotolerans Sph1T, an Obligate Methanotroph from Low-Temperature Environments.</title>
        <authorList>
            <person name="Oshkin I.Y."/>
            <person name="Miroshnikov K."/>
            <person name="Belova S.E."/>
            <person name="Korzhenkov A."/>
            <person name="Toshchakov S.V."/>
            <person name="Dedysh S.N."/>
        </authorList>
    </citation>
    <scope>NUCLEOTIDE SEQUENCE [LARGE SCALE GENOMIC DNA]</scope>
    <source>
        <strain evidence="4 5">Sph1</strain>
    </source>
</reference>
<dbReference type="NCBIfam" id="TIGR04456">
    <property type="entry name" value="LruC_dom"/>
    <property type="match status" value="1"/>
</dbReference>
<evidence type="ECO:0000313" key="4">
    <source>
        <dbReference type="EMBL" id="POZ52836.1"/>
    </source>
</evidence>
<comment type="caution">
    <text evidence="4">The sequence shown here is derived from an EMBL/GenBank/DDBJ whole genome shotgun (WGS) entry which is preliminary data.</text>
</comment>
<sequence>MAQTSTTSWLKLATLLLAGPFGISSHANAKTDWQYFGPYNKTTGVPNAIFDMSKSLPSDLLSRVLRKLPEGQNINKNSEKLLTDDQGANIFLVRDAEVKVAFVYSGAGYHNGLGFFKFSAENMPTKTTQVQDKILFPSSTSAIYNPSTAFLKYGNALDLGTFHAGDALGFTLLGNGWVPSLGADNPNQSANAIFRTLQKLNPEVNVGTNNYKAHTVLLSNPSDGLLVLGFEDMNRTPGQGSDNDFNDVVIAIHVTPFSAVDTSQLNSLTPKADLNLIDTDKDTVPDYLDAFPNDPTRSAQRFYPSSTGYGKLAFEDQWPLRGDYDMNDVVMNYRIIETLNAAGQVTDVDSIYQVMARGGVYDRGFGLHFPGVASSDIVLKNADGSPAATLMTNNGTPVALVPEANQPEAVLIISPDLKPVTLPSQTFPCSYFNTWSQCPTVQGPRYTAHITFTKPKANLTAPPYNPFIFSAINRGKETHLVDMQPTALADRSLFGTGDDASDPSKGHYYRTANNLPWALDIPDTWQYPLETQDVTTAYGFFGSWAESSGVQNTDWYLHPTNKNYLYISK</sequence>
<evidence type="ECO:0000256" key="1">
    <source>
        <dbReference type="SAM" id="SignalP"/>
    </source>
</evidence>
<proteinExistence type="predicted"/>
<gene>
    <name evidence="4" type="ORF">AADEFJLK_01445</name>
</gene>
<feature type="domain" description="DUF4114" evidence="2">
    <location>
        <begin position="162"/>
        <end position="254"/>
    </location>
</feature>
<keyword evidence="1" id="KW-0732">Signal</keyword>
<evidence type="ECO:0000259" key="2">
    <source>
        <dbReference type="Pfam" id="PF13448"/>
    </source>
</evidence>
<feature type="domain" description="DUF4842" evidence="3">
    <location>
        <begin position="343"/>
        <end position="556"/>
    </location>
</feature>
<evidence type="ECO:0008006" key="6">
    <source>
        <dbReference type="Google" id="ProtNLM"/>
    </source>
</evidence>
<accession>A0A2S5CPW2</accession>
<evidence type="ECO:0000259" key="3">
    <source>
        <dbReference type="Pfam" id="PF16130"/>
    </source>
</evidence>
<evidence type="ECO:0000313" key="5">
    <source>
        <dbReference type="Proteomes" id="UP000237423"/>
    </source>
</evidence>
<dbReference type="InterPro" id="IPR031025">
    <property type="entry name" value="LruC_dom"/>
</dbReference>
<feature type="chain" id="PRO_5015454978" description="LruC domain-containing protein" evidence="1">
    <location>
        <begin position="30"/>
        <end position="569"/>
    </location>
</feature>
<dbReference type="EMBL" id="PGFZ01000002">
    <property type="protein sequence ID" value="POZ52836.1"/>
    <property type="molecule type" value="Genomic_DNA"/>
</dbReference>
<organism evidence="4 5">
    <name type="scientific">Methylovulum psychrotolerans</name>
    <dbReference type="NCBI Taxonomy" id="1704499"/>
    <lineage>
        <taxon>Bacteria</taxon>
        <taxon>Pseudomonadati</taxon>
        <taxon>Pseudomonadota</taxon>
        <taxon>Gammaproteobacteria</taxon>
        <taxon>Methylococcales</taxon>
        <taxon>Methylococcaceae</taxon>
        <taxon>Methylovulum</taxon>
    </lineage>
</organism>
<dbReference type="AlphaFoldDB" id="A0A2S5CPW2"/>
<dbReference type="Pfam" id="PF13448">
    <property type="entry name" value="DUF4114"/>
    <property type="match status" value="1"/>
</dbReference>
<name>A0A2S5CPW2_9GAMM</name>
<dbReference type="RefSeq" id="WP_170065053.1">
    <property type="nucleotide sequence ID" value="NZ_PGFZ01000002.1"/>
</dbReference>
<dbReference type="InterPro" id="IPR025193">
    <property type="entry name" value="DUF4114"/>
</dbReference>
<dbReference type="Pfam" id="PF16130">
    <property type="entry name" value="DUF4842"/>
    <property type="match status" value="1"/>
</dbReference>
<protein>
    <recommendedName>
        <fullName evidence="6">LruC domain-containing protein</fullName>
    </recommendedName>
</protein>